<name>A0AAV7QL46_PLEWA</name>
<proteinExistence type="predicted"/>
<evidence type="ECO:0000313" key="2">
    <source>
        <dbReference type="Proteomes" id="UP001066276"/>
    </source>
</evidence>
<gene>
    <name evidence="1" type="ORF">NDU88_007546</name>
</gene>
<dbReference type="AlphaFoldDB" id="A0AAV7QL46"/>
<keyword evidence="2" id="KW-1185">Reference proteome</keyword>
<comment type="caution">
    <text evidence="1">The sequence shown here is derived from an EMBL/GenBank/DDBJ whole genome shotgun (WGS) entry which is preliminary data.</text>
</comment>
<dbReference type="Proteomes" id="UP001066276">
    <property type="component" value="Chromosome 6"/>
</dbReference>
<protein>
    <submittedName>
        <fullName evidence="1">Uncharacterized protein</fullName>
    </submittedName>
</protein>
<accession>A0AAV7QL46</accession>
<sequence>MNVSGQADAYSNNNRNACSAYANIAPVPLVAIIETDAVRSRRSCIVWKPGSETNVDNADEGFRTEPQYSELKRMRLGYSEPKRQMDGSVLRLVSSVQKKMVLAVLSVPRVRRLKQMVSD</sequence>
<dbReference type="EMBL" id="JANPWB010000010">
    <property type="protein sequence ID" value="KAJ1141211.1"/>
    <property type="molecule type" value="Genomic_DNA"/>
</dbReference>
<organism evidence="1 2">
    <name type="scientific">Pleurodeles waltl</name>
    <name type="common">Iberian ribbed newt</name>
    <dbReference type="NCBI Taxonomy" id="8319"/>
    <lineage>
        <taxon>Eukaryota</taxon>
        <taxon>Metazoa</taxon>
        <taxon>Chordata</taxon>
        <taxon>Craniata</taxon>
        <taxon>Vertebrata</taxon>
        <taxon>Euteleostomi</taxon>
        <taxon>Amphibia</taxon>
        <taxon>Batrachia</taxon>
        <taxon>Caudata</taxon>
        <taxon>Salamandroidea</taxon>
        <taxon>Salamandridae</taxon>
        <taxon>Pleurodelinae</taxon>
        <taxon>Pleurodeles</taxon>
    </lineage>
</organism>
<evidence type="ECO:0000313" key="1">
    <source>
        <dbReference type="EMBL" id="KAJ1141211.1"/>
    </source>
</evidence>
<reference evidence="1" key="1">
    <citation type="journal article" date="2022" name="bioRxiv">
        <title>Sequencing and chromosome-scale assembly of the giantPleurodeles waltlgenome.</title>
        <authorList>
            <person name="Brown T."/>
            <person name="Elewa A."/>
            <person name="Iarovenko S."/>
            <person name="Subramanian E."/>
            <person name="Araus A.J."/>
            <person name="Petzold A."/>
            <person name="Susuki M."/>
            <person name="Suzuki K.-i.T."/>
            <person name="Hayashi T."/>
            <person name="Toyoda A."/>
            <person name="Oliveira C."/>
            <person name="Osipova E."/>
            <person name="Leigh N.D."/>
            <person name="Simon A."/>
            <person name="Yun M.H."/>
        </authorList>
    </citation>
    <scope>NUCLEOTIDE SEQUENCE</scope>
    <source>
        <strain evidence="1">20211129_DDA</strain>
        <tissue evidence="1">Liver</tissue>
    </source>
</reference>